<dbReference type="GO" id="GO:0005784">
    <property type="term" value="C:Sec61 translocon complex"/>
    <property type="evidence" value="ECO:0007669"/>
    <property type="project" value="TreeGrafter"/>
</dbReference>
<gene>
    <name evidence="7" type="primary">ARL6IP1</name>
    <name evidence="7" type="ORF">N1851_022587</name>
</gene>
<dbReference type="EMBL" id="JAOPHQ010004112">
    <property type="protein sequence ID" value="KAK0140442.1"/>
    <property type="molecule type" value="Genomic_DNA"/>
</dbReference>
<name>A0AA47MHK0_MERPO</name>
<evidence type="ECO:0000259" key="6">
    <source>
        <dbReference type="Pfam" id="PF24456"/>
    </source>
</evidence>
<evidence type="ECO:0000256" key="2">
    <source>
        <dbReference type="ARBA" id="ARBA00022692"/>
    </source>
</evidence>
<keyword evidence="8" id="KW-1185">Reference proteome</keyword>
<feature type="transmembrane region" description="Helical" evidence="5">
    <location>
        <begin position="43"/>
        <end position="62"/>
    </location>
</feature>
<dbReference type="CDD" id="cd22559">
    <property type="entry name" value="Arl6IP1"/>
    <property type="match status" value="1"/>
</dbReference>
<proteinExistence type="predicted"/>
<dbReference type="PANTHER" id="PTHR20952">
    <property type="entry name" value="ADP-RIBOSYLATION-LIKE FACTOR 6-INTERACTING PROTEIN"/>
    <property type="match status" value="1"/>
</dbReference>
<evidence type="ECO:0000256" key="3">
    <source>
        <dbReference type="ARBA" id="ARBA00022989"/>
    </source>
</evidence>
<dbReference type="InterPro" id="IPR057282">
    <property type="entry name" value="RETREG1-3-like_RHD"/>
</dbReference>
<evidence type="ECO:0000256" key="4">
    <source>
        <dbReference type="ARBA" id="ARBA00023136"/>
    </source>
</evidence>
<organism evidence="7 8">
    <name type="scientific">Merluccius polli</name>
    <name type="common">Benguela hake</name>
    <name type="synonym">Merluccius cadenati</name>
    <dbReference type="NCBI Taxonomy" id="89951"/>
    <lineage>
        <taxon>Eukaryota</taxon>
        <taxon>Metazoa</taxon>
        <taxon>Chordata</taxon>
        <taxon>Craniata</taxon>
        <taxon>Vertebrata</taxon>
        <taxon>Euteleostomi</taxon>
        <taxon>Actinopterygii</taxon>
        <taxon>Neopterygii</taxon>
        <taxon>Teleostei</taxon>
        <taxon>Neoteleostei</taxon>
        <taxon>Acanthomorphata</taxon>
        <taxon>Zeiogadaria</taxon>
        <taxon>Gadariae</taxon>
        <taxon>Gadiformes</taxon>
        <taxon>Gadoidei</taxon>
        <taxon>Merlucciidae</taxon>
        <taxon>Merluccius</taxon>
    </lineage>
</organism>
<accession>A0AA47MHK0</accession>
<dbReference type="InterPro" id="IPR052114">
    <property type="entry name" value="ER_autophagy_membrane_reg"/>
</dbReference>
<dbReference type="Proteomes" id="UP001174136">
    <property type="component" value="Unassembled WGS sequence"/>
</dbReference>
<evidence type="ECO:0000256" key="1">
    <source>
        <dbReference type="ARBA" id="ARBA00004141"/>
    </source>
</evidence>
<keyword evidence="4 5" id="KW-0472">Membrane</keyword>
<dbReference type="GO" id="GO:0006613">
    <property type="term" value="P:cotranslational protein targeting to membrane"/>
    <property type="evidence" value="ECO:0007669"/>
    <property type="project" value="TreeGrafter"/>
</dbReference>
<protein>
    <submittedName>
        <fullName evidence="7">ADP-ribosylation factor-like protein 6-interacting protein 1</fullName>
    </submittedName>
</protein>
<feature type="domain" description="RETREG1-3/ARL6IP-like N-terminal reticulon-homology" evidence="6">
    <location>
        <begin position="27"/>
        <end position="164"/>
    </location>
</feature>
<keyword evidence="3 5" id="KW-1133">Transmembrane helix</keyword>
<feature type="transmembrane region" description="Helical" evidence="5">
    <location>
        <begin position="136"/>
        <end position="158"/>
    </location>
</feature>
<dbReference type="PANTHER" id="PTHR20952:SF0">
    <property type="entry name" value="ADP-RIBOSYLATION FACTOR-LIKE PROTEIN 6-INTERACTING PROTEIN 1"/>
    <property type="match status" value="1"/>
</dbReference>
<comment type="caution">
    <text evidence="7">The sequence shown here is derived from an EMBL/GenBank/DDBJ whole genome shotgun (WGS) entry which is preliminary data.</text>
</comment>
<evidence type="ECO:0000313" key="7">
    <source>
        <dbReference type="EMBL" id="KAK0140442.1"/>
    </source>
</evidence>
<keyword evidence="2 5" id="KW-0812">Transmembrane</keyword>
<dbReference type="Pfam" id="PF24456">
    <property type="entry name" value="RHD_RETREG1-3"/>
    <property type="match status" value="1"/>
</dbReference>
<dbReference type="AlphaFoldDB" id="A0AA47MHK0"/>
<feature type="transmembrane region" description="Helical" evidence="5">
    <location>
        <begin position="69"/>
        <end position="88"/>
    </location>
</feature>
<evidence type="ECO:0000256" key="5">
    <source>
        <dbReference type="SAM" id="Phobius"/>
    </source>
</evidence>
<reference evidence="7" key="1">
    <citation type="journal article" date="2023" name="Front. Mar. Sci.">
        <title>A new Merluccius polli reference genome to investigate the effects of global change in West African waters.</title>
        <authorList>
            <person name="Mateo J.L."/>
            <person name="Blanco-Fernandez C."/>
            <person name="Garcia-Vazquez E."/>
            <person name="Machado-Schiaffino G."/>
        </authorList>
    </citation>
    <scope>NUCLEOTIDE SEQUENCE</scope>
    <source>
        <strain evidence="7">C29</strain>
        <tissue evidence="7">Fin</tissue>
    </source>
</reference>
<sequence>MAEGDNKSANLLAQETVLLEEQLQGWGEVILAGDLVVRWEKPWFPGALIGVTTVLFMLVYYLDPSVLTGLSCTVMLLCLADYLVPTLAPRIFGSNKWTTEQQQRFHEICGNLVKTQRRMLGWWRRLFTLKEEKPKAYFALVISSLLAMAFIGQQHGVITKYTAMAKREINKLLKQKEKKTE</sequence>
<evidence type="ECO:0000313" key="8">
    <source>
        <dbReference type="Proteomes" id="UP001174136"/>
    </source>
</evidence>
<comment type="subcellular location">
    <subcellularLocation>
        <location evidence="1">Membrane</location>
        <topology evidence="1">Multi-pass membrane protein</topology>
    </subcellularLocation>
</comment>